<feature type="transmembrane region" description="Helical" evidence="1">
    <location>
        <begin position="75"/>
        <end position="98"/>
    </location>
</feature>
<gene>
    <name evidence="2" type="ORF">ECRASSUSDP1_LOCUS20805</name>
</gene>
<protein>
    <submittedName>
        <fullName evidence="2">Uncharacterized protein</fullName>
    </submittedName>
</protein>
<dbReference type="AlphaFoldDB" id="A0AAD1XUN4"/>
<evidence type="ECO:0000313" key="3">
    <source>
        <dbReference type="Proteomes" id="UP001295684"/>
    </source>
</evidence>
<evidence type="ECO:0000313" key="2">
    <source>
        <dbReference type="EMBL" id="CAI2379395.1"/>
    </source>
</evidence>
<keyword evidence="1" id="KW-1133">Transmembrane helix</keyword>
<feature type="transmembrane region" description="Helical" evidence="1">
    <location>
        <begin position="178"/>
        <end position="198"/>
    </location>
</feature>
<feature type="transmembrane region" description="Helical" evidence="1">
    <location>
        <begin position="49"/>
        <end position="68"/>
    </location>
</feature>
<dbReference type="EMBL" id="CAMPGE010021237">
    <property type="protein sequence ID" value="CAI2379395.1"/>
    <property type="molecule type" value="Genomic_DNA"/>
</dbReference>
<accession>A0AAD1XUN4</accession>
<sequence>MCSVSSMDSTFPTVYSDPICVPNSVVGVHPPSAYSTEVFTESVYSSGGFIFFLIISFILSPSVFWISSLLCSIDIWFVILALFFLFYKLLCICLTLIILGLIRVIHISFCLIILLFIYIPFPTIIKFRSLRRLIIMIKFRNMLMVFILIEFVHMRLVRMLFLVTIATRFLNGHVIQGVHISCIRCSILIWNFLVSLGVKLSIQVVISFLEIPLNSAICLGNGKQEQHKECNNFHLNYEFVSFSL</sequence>
<proteinExistence type="predicted"/>
<name>A0AAD1XUN4_EUPCR</name>
<keyword evidence="1" id="KW-0472">Membrane</keyword>
<evidence type="ECO:0000256" key="1">
    <source>
        <dbReference type="SAM" id="Phobius"/>
    </source>
</evidence>
<keyword evidence="1" id="KW-0812">Transmembrane</keyword>
<reference evidence="2" key="1">
    <citation type="submission" date="2023-07" db="EMBL/GenBank/DDBJ databases">
        <authorList>
            <consortium name="AG Swart"/>
            <person name="Singh M."/>
            <person name="Singh A."/>
            <person name="Seah K."/>
            <person name="Emmerich C."/>
        </authorList>
    </citation>
    <scope>NUCLEOTIDE SEQUENCE</scope>
    <source>
        <strain evidence="2">DP1</strain>
    </source>
</reference>
<organism evidence="2 3">
    <name type="scientific">Euplotes crassus</name>
    <dbReference type="NCBI Taxonomy" id="5936"/>
    <lineage>
        <taxon>Eukaryota</taxon>
        <taxon>Sar</taxon>
        <taxon>Alveolata</taxon>
        <taxon>Ciliophora</taxon>
        <taxon>Intramacronucleata</taxon>
        <taxon>Spirotrichea</taxon>
        <taxon>Hypotrichia</taxon>
        <taxon>Euplotida</taxon>
        <taxon>Euplotidae</taxon>
        <taxon>Moneuplotes</taxon>
    </lineage>
</organism>
<comment type="caution">
    <text evidence="2">The sequence shown here is derived from an EMBL/GenBank/DDBJ whole genome shotgun (WGS) entry which is preliminary data.</text>
</comment>
<feature type="transmembrane region" description="Helical" evidence="1">
    <location>
        <begin position="142"/>
        <end position="166"/>
    </location>
</feature>
<keyword evidence="3" id="KW-1185">Reference proteome</keyword>
<feature type="transmembrane region" description="Helical" evidence="1">
    <location>
        <begin position="104"/>
        <end position="121"/>
    </location>
</feature>
<dbReference type="Proteomes" id="UP001295684">
    <property type="component" value="Unassembled WGS sequence"/>
</dbReference>